<protein>
    <submittedName>
        <fullName evidence="2">Uncharacterized protein</fullName>
    </submittedName>
</protein>
<feature type="compositionally biased region" description="Low complexity" evidence="1">
    <location>
        <begin position="139"/>
        <end position="152"/>
    </location>
</feature>
<organism evidence="2 3">
    <name type="scientific">Phascolomyces articulosus</name>
    <dbReference type="NCBI Taxonomy" id="60185"/>
    <lineage>
        <taxon>Eukaryota</taxon>
        <taxon>Fungi</taxon>
        <taxon>Fungi incertae sedis</taxon>
        <taxon>Mucoromycota</taxon>
        <taxon>Mucoromycotina</taxon>
        <taxon>Mucoromycetes</taxon>
        <taxon>Mucorales</taxon>
        <taxon>Lichtheimiaceae</taxon>
        <taxon>Phascolomyces</taxon>
    </lineage>
</organism>
<accession>A0AAD5KMZ9</accession>
<feature type="compositionally biased region" description="Low complexity" evidence="1">
    <location>
        <begin position="161"/>
        <end position="196"/>
    </location>
</feature>
<name>A0AAD5KMZ9_9FUNG</name>
<reference evidence="2" key="2">
    <citation type="submission" date="2023-02" db="EMBL/GenBank/DDBJ databases">
        <authorList>
            <consortium name="DOE Joint Genome Institute"/>
            <person name="Mondo S.J."/>
            <person name="Chang Y."/>
            <person name="Wang Y."/>
            <person name="Ahrendt S."/>
            <person name="Andreopoulos W."/>
            <person name="Barry K."/>
            <person name="Beard J."/>
            <person name="Benny G.L."/>
            <person name="Blankenship S."/>
            <person name="Bonito G."/>
            <person name="Cuomo C."/>
            <person name="Desiro A."/>
            <person name="Gervers K.A."/>
            <person name="Hundley H."/>
            <person name="Kuo A."/>
            <person name="LaButti K."/>
            <person name="Lang B.F."/>
            <person name="Lipzen A."/>
            <person name="O'Donnell K."/>
            <person name="Pangilinan J."/>
            <person name="Reynolds N."/>
            <person name="Sandor L."/>
            <person name="Smith M.W."/>
            <person name="Tsang A."/>
            <person name="Grigoriev I.V."/>
            <person name="Stajich J.E."/>
            <person name="Spatafora J.W."/>
        </authorList>
    </citation>
    <scope>NUCLEOTIDE SEQUENCE</scope>
    <source>
        <strain evidence="2">RSA 2281</strain>
    </source>
</reference>
<dbReference type="Proteomes" id="UP001209540">
    <property type="component" value="Unassembled WGS sequence"/>
</dbReference>
<keyword evidence="3" id="KW-1185">Reference proteome</keyword>
<feature type="compositionally biased region" description="Low complexity" evidence="1">
    <location>
        <begin position="101"/>
        <end position="132"/>
    </location>
</feature>
<evidence type="ECO:0000313" key="3">
    <source>
        <dbReference type="Proteomes" id="UP001209540"/>
    </source>
</evidence>
<evidence type="ECO:0000256" key="1">
    <source>
        <dbReference type="SAM" id="MobiDB-lite"/>
    </source>
</evidence>
<sequence>MDGKFYIDSAPRKKRPILSSGNNDIYIDYLMQGRGVREGGRYIFSPYLFPPPNMKYIDILVLKGEKNNNNNNNNNKITKLHPKIDKAMKEKLNLRLIAPKPEQQSSESLPPQQPSSPYQLSPRLPSPQQQQEQQKEKLLLPPISQQQQQQQQKEPLPNSPPGISSCGSSSSSNSSSGCCSSNNSMKPNETNKKNNNNGGGGGCLTKSTTTTITTSCNSNNSNNASVGCGCGIKEIENNDTNSSSLEKTTTFSGCGSNKKNDNDKTTTNNSRIRVITCRCGDSCACPGCDAHPSRVMKGQNDPYTGFTIEDSRRRLSIAAICSPADTRSEQQPTAILNENGVELCGCGCSQTLESCSDCFRELCQNYYSTVSSTS</sequence>
<proteinExistence type="predicted"/>
<dbReference type="EMBL" id="JAIXMP010000003">
    <property type="protein sequence ID" value="KAI9275749.1"/>
    <property type="molecule type" value="Genomic_DNA"/>
</dbReference>
<gene>
    <name evidence="2" type="ORF">BDA99DRAFT_195238</name>
</gene>
<feature type="region of interest" description="Disordered" evidence="1">
    <location>
        <begin position="101"/>
        <end position="201"/>
    </location>
</feature>
<evidence type="ECO:0000313" key="2">
    <source>
        <dbReference type="EMBL" id="KAI9275749.1"/>
    </source>
</evidence>
<dbReference type="AlphaFoldDB" id="A0AAD5KMZ9"/>
<reference evidence="2" key="1">
    <citation type="journal article" date="2022" name="IScience">
        <title>Evolution of zygomycete secretomes and the origins of terrestrial fungal ecologies.</title>
        <authorList>
            <person name="Chang Y."/>
            <person name="Wang Y."/>
            <person name="Mondo S."/>
            <person name="Ahrendt S."/>
            <person name="Andreopoulos W."/>
            <person name="Barry K."/>
            <person name="Beard J."/>
            <person name="Benny G.L."/>
            <person name="Blankenship S."/>
            <person name="Bonito G."/>
            <person name="Cuomo C."/>
            <person name="Desiro A."/>
            <person name="Gervers K.A."/>
            <person name="Hundley H."/>
            <person name="Kuo A."/>
            <person name="LaButti K."/>
            <person name="Lang B.F."/>
            <person name="Lipzen A."/>
            <person name="O'Donnell K."/>
            <person name="Pangilinan J."/>
            <person name="Reynolds N."/>
            <person name="Sandor L."/>
            <person name="Smith M.E."/>
            <person name="Tsang A."/>
            <person name="Grigoriev I.V."/>
            <person name="Stajich J.E."/>
            <person name="Spatafora J.W."/>
        </authorList>
    </citation>
    <scope>NUCLEOTIDE SEQUENCE</scope>
    <source>
        <strain evidence="2">RSA 2281</strain>
    </source>
</reference>
<comment type="caution">
    <text evidence="2">The sequence shown here is derived from an EMBL/GenBank/DDBJ whole genome shotgun (WGS) entry which is preliminary data.</text>
</comment>